<dbReference type="SUPFAM" id="SSF55729">
    <property type="entry name" value="Acyl-CoA N-acyltransferases (Nat)"/>
    <property type="match status" value="1"/>
</dbReference>
<comment type="caution">
    <text evidence="2">The sequence shown here is derived from an EMBL/GenBank/DDBJ whole genome shotgun (WGS) entry which is preliminary data.</text>
</comment>
<dbReference type="InterPro" id="IPR000182">
    <property type="entry name" value="GNAT_dom"/>
</dbReference>
<feature type="domain" description="N-acetyltransferase" evidence="1">
    <location>
        <begin position="2"/>
        <end position="156"/>
    </location>
</feature>
<dbReference type="EMBL" id="QSFT01000009">
    <property type="protein sequence ID" value="RHA76717.1"/>
    <property type="molecule type" value="Genomic_DNA"/>
</dbReference>
<dbReference type="PROSITE" id="PS51186">
    <property type="entry name" value="GNAT"/>
    <property type="match status" value="1"/>
</dbReference>
<dbReference type="CDD" id="cd04301">
    <property type="entry name" value="NAT_SF"/>
    <property type="match status" value="1"/>
</dbReference>
<protein>
    <submittedName>
        <fullName evidence="2">GNAT family N-acetyltransferase</fullName>
    </submittedName>
</protein>
<reference evidence="2 3" key="1">
    <citation type="submission" date="2018-08" db="EMBL/GenBank/DDBJ databases">
        <title>A genome reference for cultivated species of the human gut microbiota.</title>
        <authorList>
            <person name="Zou Y."/>
            <person name="Xue W."/>
            <person name="Luo G."/>
        </authorList>
    </citation>
    <scope>NUCLEOTIDE SEQUENCE [LARGE SCALE GENOMIC DNA]</scope>
    <source>
        <strain evidence="2 3">AM42-38</strain>
    </source>
</reference>
<dbReference type="Pfam" id="PF00583">
    <property type="entry name" value="Acetyltransf_1"/>
    <property type="match status" value="1"/>
</dbReference>
<accession>A0A413T1L2</accession>
<evidence type="ECO:0000313" key="2">
    <source>
        <dbReference type="EMBL" id="RHA76717.1"/>
    </source>
</evidence>
<keyword evidence="2" id="KW-0808">Transferase</keyword>
<organism evidence="2 3">
    <name type="scientific">Phocaeicola coprophilus</name>
    <dbReference type="NCBI Taxonomy" id="387090"/>
    <lineage>
        <taxon>Bacteria</taxon>
        <taxon>Pseudomonadati</taxon>
        <taxon>Bacteroidota</taxon>
        <taxon>Bacteroidia</taxon>
        <taxon>Bacteroidales</taxon>
        <taxon>Bacteroidaceae</taxon>
        <taxon>Phocaeicola</taxon>
    </lineage>
</organism>
<sequence>MLTLTKIKTDHPDYSFVEELLHLSFPEAERRDDDAQREQTDRNPQFNCHLITDETEKGTVRVGLITTWNLNGFTYVEHLATSPDVRNQGYGRKVMEELKQHFPGLIVLEVEKPETDLSIRRIGFYRRCGFSLCEKEYIQPAYRKGGEELPLFLMYTGTDTLDPQFETVRDNIHREVYGVVR</sequence>
<gene>
    <name evidence="2" type="ORF">DW921_05935</name>
</gene>
<evidence type="ECO:0000313" key="3">
    <source>
        <dbReference type="Proteomes" id="UP000283855"/>
    </source>
</evidence>
<name>A0A413T1L2_9BACT</name>
<proteinExistence type="predicted"/>
<evidence type="ECO:0000259" key="1">
    <source>
        <dbReference type="PROSITE" id="PS51186"/>
    </source>
</evidence>
<dbReference type="Gene3D" id="3.40.630.30">
    <property type="match status" value="1"/>
</dbReference>
<dbReference type="AlphaFoldDB" id="A0A413T1L2"/>
<dbReference type="InterPro" id="IPR016181">
    <property type="entry name" value="Acyl_CoA_acyltransferase"/>
</dbReference>
<dbReference type="RefSeq" id="WP_118400207.1">
    <property type="nucleotide sequence ID" value="NZ_CABJGD010000009.1"/>
</dbReference>
<dbReference type="GO" id="GO:0016747">
    <property type="term" value="F:acyltransferase activity, transferring groups other than amino-acyl groups"/>
    <property type="evidence" value="ECO:0007669"/>
    <property type="project" value="InterPro"/>
</dbReference>
<dbReference type="Proteomes" id="UP000283855">
    <property type="component" value="Unassembled WGS sequence"/>
</dbReference>